<protein>
    <submittedName>
        <fullName evidence="3">UPF0420 protein-like</fullName>
    </submittedName>
</protein>
<dbReference type="AlphaFoldDB" id="A0A392QIJ0"/>
<evidence type="ECO:0000313" key="4">
    <source>
        <dbReference type="Proteomes" id="UP000265520"/>
    </source>
</evidence>
<comment type="caution">
    <text evidence="3">The sequence shown here is derived from an EMBL/GenBank/DDBJ whole genome shotgun (WGS) entry which is preliminary data.</text>
</comment>
<keyword evidence="1" id="KW-0472">Membrane</keyword>
<sequence length="52" mass="5711">SAVHQSFAKADNLGEISAKAQIQTVCFDILGLMLAAIVNMWIGNHQRLLFQP</sequence>
<dbReference type="Proteomes" id="UP000265520">
    <property type="component" value="Unassembled WGS sequence"/>
</dbReference>
<feature type="non-terminal residue" evidence="3">
    <location>
        <position position="1"/>
    </location>
</feature>
<keyword evidence="1" id="KW-1133">Transmembrane helix</keyword>
<feature type="domain" description="Protein root UVB sensitive/RUS" evidence="2">
    <location>
        <begin position="2"/>
        <end position="48"/>
    </location>
</feature>
<reference evidence="3 4" key="1">
    <citation type="journal article" date="2018" name="Front. Plant Sci.">
        <title>Red Clover (Trifolium pratense) and Zigzag Clover (T. medium) - A Picture of Genomic Similarities and Differences.</title>
        <authorList>
            <person name="Dluhosova J."/>
            <person name="Istvanek J."/>
            <person name="Nedelnik J."/>
            <person name="Repkova J."/>
        </authorList>
    </citation>
    <scope>NUCLEOTIDE SEQUENCE [LARGE SCALE GENOMIC DNA]</scope>
    <source>
        <strain evidence="4">cv. 10/8</strain>
        <tissue evidence="3">Leaf</tissue>
    </source>
</reference>
<evidence type="ECO:0000256" key="1">
    <source>
        <dbReference type="SAM" id="Phobius"/>
    </source>
</evidence>
<evidence type="ECO:0000259" key="2">
    <source>
        <dbReference type="Pfam" id="PF04884"/>
    </source>
</evidence>
<organism evidence="3 4">
    <name type="scientific">Trifolium medium</name>
    <dbReference type="NCBI Taxonomy" id="97028"/>
    <lineage>
        <taxon>Eukaryota</taxon>
        <taxon>Viridiplantae</taxon>
        <taxon>Streptophyta</taxon>
        <taxon>Embryophyta</taxon>
        <taxon>Tracheophyta</taxon>
        <taxon>Spermatophyta</taxon>
        <taxon>Magnoliopsida</taxon>
        <taxon>eudicotyledons</taxon>
        <taxon>Gunneridae</taxon>
        <taxon>Pentapetalae</taxon>
        <taxon>rosids</taxon>
        <taxon>fabids</taxon>
        <taxon>Fabales</taxon>
        <taxon>Fabaceae</taxon>
        <taxon>Papilionoideae</taxon>
        <taxon>50 kb inversion clade</taxon>
        <taxon>NPAAA clade</taxon>
        <taxon>Hologalegina</taxon>
        <taxon>IRL clade</taxon>
        <taxon>Trifolieae</taxon>
        <taxon>Trifolium</taxon>
    </lineage>
</organism>
<accession>A0A392QIJ0</accession>
<keyword evidence="1" id="KW-0812">Transmembrane</keyword>
<dbReference type="EMBL" id="LXQA010137798">
    <property type="protein sequence ID" value="MCI23779.1"/>
    <property type="molecule type" value="Genomic_DNA"/>
</dbReference>
<keyword evidence="4" id="KW-1185">Reference proteome</keyword>
<evidence type="ECO:0000313" key="3">
    <source>
        <dbReference type="EMBL" id="MCI23779.1"/>
    </source>
</evidence>
<proteinExistence type="predicted"/>
<dbReference type="InterPro" id="IPR054549">
    <property type="entry name" value="UVB_sens_RUS_dom"/>
</dbReference>
<name>A0A392QIJ0_9FABA</name>
<feature type="transmembrane region" description="Helical" evidence="1">
    <location>
        <begin position="20"/>
        <end position="42"/>
    </location>
</feature>
<dbReference type="Pfam" id="PF04884">
    <property type="entry name" value="UVB_sens_prot"/>
    <property type="match status" value="1"/>
</dbReference>